<evidence type="ECO:0000313" key="7">
    <source>
        <dbReference type="Proteomes" id="UP000663881"/>
    </source>
</evidence>
<comment type="caution">
    <text evidence="6">The sequence shown here is derived from an EMBL/GenBank/DDBJ whole genome shotgun (WGS) entry which is preliminary data.</text>
</comment>
<dbReference type="GO" id="GO:0006886">
    <property type="term" value="P:intracellular protein transport"/>
    <property type="evidence" value="ECO:0007669"/>
    <property type="project" value="InterPro"/>
</dbReference>
<dbReference type="AlphaFoldDB" id="A0A820KVH5"/>
<dbReference type="SUPFAM" id="SSF49447">
    <property type="entry name" value="Second domain of Mu2 adaptin subunit (ap50) of ap2 adaptor"/>
    <property type="match status" value="1"/>
</dbReference>
<dbReference type="InterPro" id="IPR028565">
    <property type="entry name" value="MHD"/>
</dbReference>
<dbReference type="PANTHER" id="PTHR10529">
    <property type="entry name" value="AP COMPLEX SUBUNIT MU"/>
    <property type="match status" value="1"/>
</dbReference>
<evidence type="ECO:0000256" key="3">
    <source>
        <dbReference type="ARBA" id="ARBA00022927"/>
    </source>
</evidence>
<dbReference type="EMBL" id="CAJOAY010021529">
    <property type="protein sequence ID" value="CAF4349251.1"/>
    <property type="molecule type" value="Genomic_DNA"/>
</dbReference>
<keyword evidence="4" id="KW-0472">Membrane</keyword>
<proteinExistence type="predicted"/>
<evidence type="ECO:0000313" key="6">
    <source>
        <dbReference type="EMBL" id="CAF4349251.1"/>
    </source>
</evidence>
<sequence>MDFGFPQSTDSNILQEYITQEGHKIEQVRPPQALTNQVSWRSDGVKYRKNEVFLDVIEAVNILVSSNGNVLRSEINGVIKMRVYLSGMPELRLGLNDKILFETTGRTKNKGVELEDVKFHQCVRLSRFENDRTISFVPPDGEFELMSYRLSTQ</sequence>
<evidence type="ECO:0000259" key="5">
    <source>
        <dbReference type="PROSITE" id="PS51072"/>
    </source>
</evidence>
<reference evidence="6" key="1">
    <citation type="submission" date="2021-02" db="EMBL/GenBank/DDBJ databases">
        <authorList>
            <person name="Nowell W R."/>
        </authorList>
    </citation>
    <scope>NUCLEOTIDE SEQUENCE</scope>
</reference>
<dbReference type="Gene3D" id="2.60.40.1170">
    <property type="entry name" value="Mu homology domain, subdomain B"/>
    <property type="match status" value="1"/>
</dbReference>
<name>A0A820KVH5_9BILA</name>
<keyword evidence="3" id="KW-0653">Protein transport</keyword>
<evidence type="ECO:0000256" key="1">
    <source>
        <dbReference type="ARBA" id="ARBA00004308"/>
    </source>
</evidence>
<feature type="non-terminal residue" evidence="6">
    <location>
        <position position="1"/>
    </location>
</feature>
<dbReference type="GO" id="GO:0016192">
    <property type="term" value="P:vesicle-mediated transport"/>
    <property type="evidence" value="ECO:0007669"/>
    <property type="project" value="InterPro"/>
</dbReference>
<dbReference type="GO" id="GO:0012505">
    <property type="term" value="C:endomembrane system"/>
    <property type="evidence" value="ECO:0007669"/>
    <property type="project" value="UniProtKB-SubCell"/>
</dbReference>
<feature type="domain" description="MHD" evidence="5">
    <location>
        <begin position="49"/>
        <end position="153"/>
    </location>
</feature>
<dbReference type="InterPro" id="IPR050431">
    <property type="entry name" value="Adaptor_comp_med_subunit"/>
</dbReference>
<dbReference type="Proteomes" id="UP000663881">
    <property type="component" value="Unassembled WGS sequence"/>
</dbReference>
<protein>
    <recommendedName>
        <fullName evidence="5">MHD domain-containing protein</fullName>
    </recommendedName>
</protein>
<accession>A0A820KVH5</accession>
<dbReference type="GO" id="GO:0030131">
    <property type="term" value="C:clathrin adaptor complex"/>
    <property type="evidence" value="ECO:0007669"/>
    <property type="project" value="InterPro"/>
</dbReference>
<dbReference type="PROSITE" id="PS51072">
    <property type="entry name" value="MHD"/>
    <property type="match status" value="1"/>
</dbReference>
<evidence type="ECO:0000256" key="4">
    <source>
        <dbReference type="ARBA" id="ARBA00023136"/>
    </source>
</evidence>
<dbReference type="InterPro" id="IPR001392">
    <property type="entry name" value="Clathrin_mu"/>
</dbReference>
<organism evidence="6 7">
    <name type="scientific">Adineta steineri</name>
    <dbReference type="NCBI Taxonomy" id="433720"/>
    <lineage>
        <taxon>Eukaryota</taxon>
        <taxon>Metazoa</taxon>
        <taxon>Spiralia</taxon>
        <taxon>Gnathifera</taxon>
        <taxon>Rotifera</taxon>
        <taxon>Eurotatoria</taxon>
        <taxon>Bdelloidea</taxon>
        <taxon>Adinetida</taxon>
        <taxon>Adinetidae</taxon>
        <taxon>Adineta</taxon>
    </lineage>
</organism>
<comment type="subcellular location">
    <subcellularLocation>
        <location evidence="1">Endomembrane system</location>
    </subcellularLocation>
</comment>
<keyword evidence="2" id="KW-0813">Transport</keyword>
<dbReference type="PRINTS" id="PR00314">
    <property type="entry name" value="CLATHRINADPT"/>
</dbReference>
<gene>
    <name evidence="6" type="ORF">OKA104_LOCUS48713</name>
</gene>
<dbReference type="PROSITE" id="PS00990">
    <property type="entry name" value="CLAT_ADAPTOR_M_1"/>
    <property type="match status" value="1"/>
</dbReference>
<evidence type="ECO:0000256" key="2">
    <source>
        <dbReference type="ARBA" id="ARBA00022448"/>
    </source>
</evidence>
<dbReference type="InterPro" id="IPR036168">
    <property type="entry name" value="AP2_Mu_C_sf"/>
</dbReference>
<dbReference type="Pfam" id="PF00928">
    <property type="entry name" value="Adap_comp_sub"/>
    <property type="match status" value="1"/>
</dbReference>
<dbReference type="InterPro" id="IPR018240">
    <property type="entry name" value="Clathrin_mu_CS"/>
</dbReference>